<dbReference type="VEuPathDB" id="FungiDB:T552_01428"/>
<evidence type="ECO:0000256" key="4">
    <source>
        <dbReference type="ARBA" id="ARBA00022692"/>
    </source>
</evidence>
<evidence type="ECO:0000256" key="11">
    <source>
        <dbReference type="SAM" id="MobiDB-lite"/>
    </source>
</evidence>
<evidence type="ECO:0000256" key="12">
    <source>
        <dbReference type="SAM" id="Phobius"/>
    </source>
</evidence>
<organism evidence="13 14">
    <name type="scientific">Pneumocystis carinii (strain B80)</name>
    <name type="common">Rat pneumocystis pneumonia agent</name>
    <name type="synonym">Pneumocystis carinii f. sp. carinii</name>
    <dbReference type="NCBI Taxonomy" id="1408658"/>
    <lineage>
        <taxon>Eukaryota</taxon>
        <taxon>Fungi</taxon>
        <taxon>Dikarya</taxon>
        <taxon>Ascomycota</taxon>
        <taxon>Taphrinomycotina</taxon>
        <taxon>Pneumocystomycetes</taxon>
        <taxon>Pneumocystaceae</taxon>
        <taxon>Pneumocystis</taxon>
    </lineage>
</organism>
<keyword evidence="8 10" id="KW-0811">Translocation</keyword>
<evidence type="ECO:0000256" key="7">
    <source>
        <dbReference type="ARBA" id="ARBA00022989"/>
    </source>
</evidence>
<keyword evidence="6 10" id="KW-0653">Protein transport</keyword>
<protein>
    <recommendedName>
        <fullName evidence="10">Protein transport protein Sec61 subunit beta</fullName>
    </recommendedName>
</protein>
<comment type="similarity">
    <text evidence="2 10">Belongs to the SEC61-beta family.</text>
</comment>
<keyword evidence="5 10" id="KW-0256">Endoplasmic reticulum</keyword>
<accession>A0A0W4ZKA5</accession>
<dbReference type="RefSeq" id="XP_018226165.1">
    <property type="nucleotide sequence ID" value="XM_018370011.1"/>
</dbReference>
<evidence type="ECO:0000313" key="14">
    <source>
        <dbReference type="Proteomes" id="UP000054454"/>
    </source>
</evidence>
<dbReference type="EMBL" id="LFVZ01000006">
    <property type="protein sequence ID" value="KTW28798.1"/>
    <property type="molecule type" value="Genomic_DNA"/>
</dbReference>
<evidence type="ECO:0000256" key="1">
    <source>
        <dbReference type="ARBA" id="ARBA00004389"/>
    </source>
</evidence>
<dbReference type="PANTHER" id="PTHR13509">
    <property type="entry name" value="SEC61 SUBUNIT BETA"/>
    <property type="match status" value="1"/>
</dbReference>
<reference evidence="14" key="1">
    <citation type="journal article" date="2016" name="Nat. Commun.">
        <title>Genome analysis of three Pneumocystis species reveals adaptation mechanisms to life exclusively in mammalian hosts.</title>
        <authorList>
            <person name="Ma L."/>
            <person name="Chen Z."/>
            <person name="Huang D.W."/>
            <person name="Kutty G."/>
            <person name="Ishihara M."/>
            <person name="Wang H."/>
            <person name="Abouelleil A."/>
            <person name="Bishop L."/>
            <person name="Davey E."/>
            <person name="Deng R."/>
            <person name="Deng X."/>
            <person name="Fan L."/>
            <person name="Fantoni G."/>
            <person name="Fitzgerald M."/>
            <person name="Gogineni E."/>
            <person name="Goldberg J.M."/>
            <person name="Handley G."/>
            <person name="Hu X."/>
            <person name="Huber C."/>
            <person name="Jiao X."/>
            <person name="Jones K."/>
            <person name="Levin J.Z."/>
            <person name="Liu Y."/>
            <person name="Macdonald P."/>
            <person name="Melnikov A."/>
            <person name="Raley C."/>
            <person name="Sassi M."/>
            <person name="Sherman B.T."/>
            <person name="Song X."/>
            <person name="Sykes S."/>
            <person name="Tran B."/>
            <person name="Walsh L."/>
            <person name="Xia Y."/>
            <person name="Yang J."/>
            <person name="Young S."/>
            <person name="Zeng Q."/>
            <person name="Zheng X."/>
            <person name="Stephens R."/>
            <person name="Nusbaum C."/>
            <person name="Birren B.W."/>
            <person name="Azadi P."/>
            <person name="Lempicki R.A."/>
            <person name="Cuomo C.A."/>
            <person name="Kovacs J.A."/>
        </authorList>
    </citation>
    <scope>NUCLEOTIDE SEQUENCE [LARGE SCALE GENOMIC DNA]</scope>
    <source>
        <strain evidence="14">B80</strain>
    </source>
</reference>
<feature type="region of interest" description="Disordered" evidence="11">
    <location>
        <begin position="18"/>
        <end position="43"/>
    </location>
</feature>
<feature type="compositionally biased region" description="Polar residues" evidence="11">
    <location>
        <begin position="24"/>
        <end position="35"/>
    </location>
</feature>
<evidence type="ECO:0000256" key="8">
    <source>
        <dbReference type="ARBA" id="ARBA00023010"/>
    </source>
</evidence>
<proteinExistence type="inferred from homology"/>
<keyword evidence="14" id="KW-1185">Reference proteome</keyword>
<evidence type="ECO:0000256" key="3">
    <source>
        <dbReference type="ARBA" id="ARBA00022448"/>
    </source>
</evidence>
<dbReference type="GO" id="GO:0005784">
    <property type="term" value="C:Sec61 translocon complex"/>
    <property type="evidence" value="ECO:0007669"/>
    <property type="project" value="UniProtKB-UniRule"/>
</dbReference>
<dbReference type="PIRSF" id="PIRSF006398">
    <property type="entry name" value="Sec61_beta_euk"/>
    <property type="match status" value="1"/>
</dbReference>
<name>A0A0W4ZKA5_PNEC8</name>
<dbReference type="AlphaFoldDB" id="A0A0W4ZKA5"/>
<sequence>MSSSPVPSNMFQNVKVQVRHRMSQGHSSQRPNSTRAAGAGGSSSTMLRLYTDDAPGLTIDPVVVLVLSLGFIGSVFALHILAKIMQKFST</sequence>
<dbReference type="InterPro" id="IPR016482">
    <property type="entry name" value="SecG/Sec61-beta/Sbh"/>
</dbReference>
<comment type="function">
    <text evidence="10">Necessary for protein translocation in the endoplasmic reticulum.</text>
</comment>
<gene>
    <name evidence="13" type="ORF">T552_01428</name>
</gene>
<evidence type="ECO:0000313" key="13">
    <source>
        <dbReference type="EMBL" id="KTW28798.1"/>
    </source>
</evidence>
<dbReference type="GeneID" id="28936214"/>
<evidence type="ECO:0000256" key="10">
    <source>
        <dbReference type="PIRNR" id="PIRNR006398"/>
    </source>
</evidence>
<keyword evidence="3 10" id="KW-0813">Transport</keyword>
<dbReference type="InterPro" id="IPR030671">
    <property type="entry name" value="Sec61-beta/Sbh"/>
</dbReference>
<keyword evidence="4 12" id="KW-0812">Transmembrane</keyword>
<comment type="subcellular location">
    <subcellularLocation>
        <location evidence="1">Endoplasmic reticulum membrane</location>
        <topology evidence="1">Single-pass membrane protein</topology>
    </subcellularLocation>
</comment>
<dbReference type="Pfam" id="PF03911">
    <property type="entry name" value="Sec61_beta"/>
    <property type="match status" value="1"/>
</dbReference>
<keyword evidence="7 12" id="KW-1133">Transmembrane helix</keyword>
<dbReference type="Proteomes" id="UP000054454">
    <property type="component" value="Unassembled WGS sequence"/>
</dbReference>
<dbReference type="OrthoDB" id="5401193at2759"/>
<dbReference type="GO" id="GO:0006886">
    <property type="term" value="P:intracellular protein transport"/>
    <property type="evidence" value="ECO:0007669"/>
    <property type="project" value="InterPro"/>
</dbReference>
<keyword evidence="9 10" id="KW-0472">Membrane</keyword>
<feature type="transmembrane region" description="Helical" evidence="12">
    <location>
        <begin position="62"/>
        <end position="82"/>
    </location>
</feature>
<evidence type="ECO:0000256" key="2">
    <source>
        <dbReference type="ARBA" id="ARBA00006103"/>
    </source>
</evidence>
<comment type="caution">
    <text evidence="13">The sequence shown here is derived from an EMBL/GenBank/DDBJ whole genome shotgun (WGS) entry which is preliminary data.</text>
</comment>
<evidence type="ECO:0000256" key="6">
    <source>
        <dbReference type="ARBA" id="ARBA00022927"/>
    </source>
</evidence>
<evidence type="ECO:0000256" key="5">
    <source>
        <dbReference type="ARBA" id="ARBA00022824"/>
    </source>
</evidence>
<evidence type="ECO:0000256" key="9">
    <source>
        <dbReference type="ARBA" id="ARBA00023136"/>
    </source>
</evidence>